<organism evidence="10 11">
    <name type="scientific">Paucidesulfovibrio gracilis DSM 16080</name>
    <dbReference type="NCBI Taxonomy" id="1121449"/>
    <lineage>
        <taxon>Bacteria</taxon>
        <taxon>Pseudomonadati</taxon>
        <taxon>Thermodesulfobacteriota</taxon>
        <taxon>Desulfovibrionia</taxon>
        <taxon>Desulfovibrionales</taxon>
        <taxon>Desulfovibrionaceae</taxon>
        <taxon>Paucidesulfovibrio</taxon>
    </lineage>
</organism>
<evidence type="ECO:0000313" key="10">
    <source>
        <dbReference type="EMBL" id="SKA71591.1"/>
    </source>
</evidence>
<keyword evidence="7 8" id="KW-0472">Membrane</keyword>
<feature type="transmembrane region" description="Helical" evidence="8">
    <location>
        <begin position="53"/>
        <end position="73"/>
    </location>
</feature>
<keyword evidence="6 8" id="KW-1133">Transmembrane helix</keyword>
<dbReference type="AlphaFoldDB" id="A0A1T4W4E9"/>
<keyword evidence="2" id="KW-0813">Transport</keyword>
<feature type="transmembrane region" description="Helical" evidence="8">
    <location>
        <begin position="279"/>
        <end position="296"/>
    </location>
</feature>
<dbReference type="SUPFAM" id="SSF103473">
    <property type="entry name" value="MFS general substrate transporter"/>
    <property type="match status" value="1"/>
</dbReference>
<dbReference type="InterPro" id="IPR005828">
    <property type="entry name" value="MFS_sugar_transport-like"/>
</dbReference>
<name>A0A1T4W4E9_9BACT</name>
<dbReference type="PROSITE" id="PS50850">
    <property type="entry name" value="MFS"/>
    <property type="match status" value="1"/>
</dbReference>
<dbReference type="PROSITE" id="PS00217">
    <property type="entry name" value="SUGAR_TRANSPORT_2"/>
    <property type="match status" value="1"/>
</dbReference>
<keyword evidence="3" id="KW-1003">Cell membrane</keyword>
<dbReference type="EMBL" id="FUYC01000001">
    <property type="protein sequence ID" value="SKA71591.1"/>
    <property type="molecule type" value="Genomic_DNA"/>
</dbReference>
<feature type="transmembrane region" description="Helical" evidence="8">
    <location>
        <begin position="398"/>
        <end position="417"/>
    </location>
</feature>
<accession>A0A1T4W4E9</accession>
<evidence type="ECO:0000259" key="9">
    <source>
        <dbReference type="PROSITE" id="PS50850"/>
    </source>
</evidence>
<evidence type="ECO:0000256" key="4">
    <source>
        <dbReference type="ARBA" id="ARBA00022692"/>
    </source>
</evidence>
<keyword evidence="11" id="KW-1185">Reference proteome</keyword>
<dbReference type="Proteomes" id="UP000190027">
    <property type="component" value="Unassembled WGS sequence"/>
</dbReference>
<feature type="transmembrane region" description="Helical" evidence="8">
    <location>
        <begin position="370"/>
        <end position="392"/>
    </location>
</feature>
<dbReference type="FunFam" id="1.20.1250.20:FF:000001">
    <property type="entry name" value="Dicarboxylate MFS transporter"/>
    <property type="match status" value="1"/>
</dbReference>
<feature type="transmembrane region" description="Helical" evidence="8">
    <location>
        <begin position="109"/>
        <end position="133"/>
    </location>
</feature>
<reference evidence="10 11" key="1">
    <citation type="submission" date="2017-02" db="EMBL/GenBank/DDBJ databases">
        <authorList>
            <person name="Peterson S.W."/>
        </authorList>
    </citation>
    <scope>NUCLEOTIDE SEQUENCE [LARGE SCALE GENOMIC DNA]</scope>
    <source>
        <strain evidence="10 11">DSM 16080</strain>
    </source>
</reference>
<evidence type="ECO:0000256" key="1">
    <source>
        <dbReference type="ARBA" id="ARBA00004651"/>
    </source>
</evidence>
<evidence type="ECO:0000313" key="11">
    <source>
        <dbReference type="Proteomes" id="UP000190027"/>
    </source>
</evidence>
<dbReference type="InterPro" id="IPR051084">
    <property type="entry name" value="H+-coupled_symporters"/>
</dbReference>
<feature type="transmembrane region" description="Helical" evidence="8">
    <location>
        <begin position="185"/>
        <end position="204"/>
    </location>
</feature>
<dbReference type="RefSeq" id="WP_234990579.1">
    <property type="nucleotide sequence ID" value="NZ_FUYC01000001.1"/>
</dbReference>
<dbReference type="GO" id="GO:0005886">
    <property type="term" value="C:plasma membrane"/>
    <property type="evidence" value="ECO:0007669"/>
    <property type="project" value="UniProtKB-SubCell"/>
</dbReference>
<feature type="transmembrane region" description="Helical" evidence="8">
    <location>
        <begin position="12"/>
        <end position="33"/>
    </location>
</feature>
<protein>
    <submittedName>
        <fullName evidence="10">MFS transporter, MHS family, proline/betaine transporter</fullName>
    </submittedName>
</protein>
<dbReference type="InterPro" id="IPR036259">
    <property type="entry name" value="MFS_trans_sf"/>
</dbReference>
<dbReference type="STRING" id="1121449.SAMN02745704_00169"/>
<evidence type="ECO:0000256" key="2">
    <source>
        <dbReference type="ARBA" id="ARBA00022448"/>
    </source>
</evidence>
<dbReference type="InterPro" id="IPR020846">
    <property type="entry name" value="MFS_dom"/>
</dbReference>
<feature type="transmembrane region" description="Helical" evidence="8">
    <location>
        <begin position="85"/>
        <end position="103"/>
    </location>
</feature>
<dbReference type="Pfam" id="PF00083">
    <property type="entry name" value="Sugar_tr"/>
    <property type="match status" value="1"/>
</dbReference>
<evidence type="ECO:0000256" key="5">
    <source>
        <dbReference type="ARBA" id="ARBA00022847"/>
    </source>
</evidence>
<feature type="transmembrane region" description="Helical" evidence="8">
    <location>
        <begin position="154"/>
        <end position="179"/>
    </location>
</feature>
<dbReference type="PANTHER" id="PTHR43528">
    <property type="entry name" value="ALPHA-KETOGLUTARATE PERMEASE"/>
    <property type="match status" value="1"/>
</dbReference>
<feature type="domain" description="Major facilitator superfamily (MFS) profile" evidence="9">
    <location>
        <begin position="13"/>
        <end position="422"/>
    </location>
</feature>
<dbReference type="Gene3D" id="1.20.1250.20">
    <property type="entry name" value="MFS general substrate transporter like domains"/>
    <property type="match status" value="2"/>
</dbReference>
<comment type="subcellular location">
    <subcellularLocation>
        <location evidence="1">Cell membrane</location>
        <topology evidence="1">Multi-pass membrane protein</topology>
    </subcellularLocation>
</comment>
<keyword evidence="4 8" id="KW-0812">Transmembrane</keyword>
<evidence type="ECO:0000256" key="8">
    <source>
        <dbReference type="SAM" id="Phobius"/>
    </source>
</evidence>
<dbReference type="GO" id="GO:0015293">
    <property type="term" value="F:symporter activity"/>
    <property type="evidence" value="ECO:0007669"/>
    <property type="project" value="UniProtKB-KW"/>
</dbReference>
<feature type="transmembrane region" description="Helical" evidence="8">
    <location>
        <begin position="238"/>
        <end position="259"/>
    </location>
</feature>
<keyword evidence="5" id="KW-0769">Symport</keyword>
<evidence type="ECO:0000256" key="3">
    <source>
        <dbReference type="ARBA" id="ARBA00022475"/>
    </source>
</evidence>
<feature type="transmembrane region" description="Helical" evidence="8">
    <location>
        <begin position="337"/>
        <end position="358"/>
    </location>
</feature>
<proteinExistence type="predicted"/>
<evidence type="ECO:0000256" key="7">
    <source>
        <dbReference type="ARBA" id="ARBA00023136"/>
    </source>
</evidence>
<dbReference type="InterPro" id="IPR005829">
    <property type="entry name" value="Sugar_transporter_CS"/>
</dbReference>
<dbReference type="PANTHER" id="PTHR43528:SF1">
    <property type="entry name" value="ALPHA-KETOGLUTARATE PERMEASE"/>
    <property type="match status" value="1"/>
</dbReference>
<sequence>MFHHLRKEQRLTTLVAGTMGNIMEWYDFALYGFMASILSQQFFPSEDKTASLMATYGVFAAGFIMRPLGSALFGWLGDTIGRSKVMLISVVLMTFPTVLLGLLPTYHSIGIWAPIFLVVIRLLQGLSVGGEFSSSVTYLVETSPENQRGLSGSFANVGSLGGMLLGSGMAALTSLVFTSEQLNSWAWRLPFFVAGLLGIGAIVLRQGLPNSKQFTKHAKGRDKDSPLREVLTVNRKQMIQGVLFASAYGAVFYLGLVYIPTWLKEYGQVPLAQAQDWNTAATALTLAALPVAAWVSDKFFRRTHLLVLAFGGIFVLAWPLHSWMLGGTGTSVTISQLVFGLLLAVPCGVAPALFVELFPAGDRLSGYSIAFNLGMGVVGGSTPMLATWLVQITGLETAPGLLMIGWSVVGAGVLFWMRDGSREPLPA</sequence>
<gene>
    <name evidence="10" type="ORF">SAMN02745704_00169</name>
</gene>
<feature type="transmembrane region" description="Helical" evidence="8">
    <location>
        <begin position="305"/>
        <end position="325"/>
    </location>
</feature>
<evidence type="ECO:0000256" key="6">
    <source>
        <dbReference type="ARBA" id="ARBA00022989"/>
    </source>
</evidence>